<keyword evidence="4" id="KW-1185">Reference proteome</keyword>
<dbReference type="VEuPathDB" id="FungiDB:A1O7_00199"/>
<dbReference type="eggNOG" id="ENOG502QTB6">
    <property type="taxonomic scope" value="Eukaryota"/>
</dbReference>
<feature type="signal peptide" evidence="2">
    <location>
        <begin position="1"/>
        <end position="29"/>
    </location>
</feature>
<gene>
    <name evidence="3" type="ORF">A1O7_00199</name>
</gene>
<dbReference type="EMBL" id="AMGW01000001">
    <property type="protein sequence ID" value="EXJ63864.1"/>
    <property type="molecule type" value="Genomic_DNA"/>
</dbReference>
<dbReference type="GeneID" id="19174816"/>
<dbReference type="AlphaFoldDB" id="W9X065"/>
<evidence type="ECO:0000256" key="2">
    <source>
        <dbReference type="SAM" id="SignalP"/>
    </source>
</evidence>
<sequence>MDLSHCHSLSPSLHLLPILLLAIPTPISPLHTHLALTGPGTGIGSVGKSYFLSLFTSTLTLCLGLQTPLGPTTLNGGEYPACAALTTGYVFRVENAATVAFLQKMTRTGCLMRFEVGDAPAAEVETGSEARADSHSQARGEDVSSSSTSTSHRRSSLPNLSVACLPTTILLSWTFFPLRASSFDVVSATPSFICSLTLLLLSRLLATIAFLDRTRAGSQSGWHGAPEPGVHGDLLILLSEDRWARMSGLVDDLKAVTSGRWLASRRRDGAAGVVSLSASTLMDCLEWTAAMMVWVEVVVLGGASDLEKAMLVGTVVAGHLILVYENARAAQMVMKGRVVNVAKGPSAVKRYVRRLDMARELIREVGRSDFAVRLGLINPEQVSELGKDHEKIRNEVVTM</sequence>
<dbReference type="STRING" id="1182544.W9X065"/>
<proteinExistence type="predicted"/>
<feature type="chain" id="PRO_5004932470" evidence="2">
    <location>
        <begin position="30"/>
        <end position="399"/>
    </location>
</feature>
<evidence type="ECO:0000256" key="1">
    <source>
        <dbReference type="SAM" id="MobiDB-lite"/>
    </source>
</evidence>
<evidence type="ECO:0000313" key="3">
    <source>
        <dbReference type="EMBL" id="EXJ63864.1"/>
    </source>
</evidence>
<feature type="region of interest" description="Disordered" evidence="1">
    <location>
        <begin position="125"/>
        <end position="155"/>
    </location>
</feature>
<accession>W9X065</accession>
<dbReference type="RefSeq" id="XP_007752431.1">
    <property type="nucleotide sequence ID" value="XM_007754241.1"/>
</dbReference>
<protein>
    <submittedName>
        <fullName evidence="3">Uncharacterized protein</fullName>
    </submittedName>
</protein>
<keyword evidence="2" id="KW-0732">Signal</keyword>
<reference evidence="3 4" key="1">
    <citation type="submission" date="2013-03" db="EMBL/GenBank/DDBJ databases">
        <title>The Genome Sequence of Cladophialophora yegresii CBS 114405.</title>
        <authorList>
            <consortium name="The Broad Institute Genomics Platform"/>
            <person name="Cuomo C."/>
            <person name="de Hoog S."/>
            <person name="Gorbushina A."/>
            <person name="Walker B."/>
            <person name="Young S.K."/>
            <person name="Zeng Q."/>
            <person name="Gargeya S."/>
            <person name="Fitzgerald M."/>
            <person name="Haas B."/>
            <person name="Abouelleil A."/>
            <person name="Allen A.W."/>
            <person name="Alvarado L."/>
            <person name="Arachchi H.M."/>
            <person name="Berlin A.M."/>
            <person name="Chapman S.B."/>
            <person name="Gainer-Dewar J."/>
            <person name="Goldberg J."/>
            <person name="Griggs A."/>
            <person name="Gujja S."/>
            <person name="Hansen M."/>
            <person name="Howarth C."/>
            <person name="Imamovic A."/>
            <person name="Ireland A."/>
            <person name="Larimer J."/>
            <person name="McCowan C."/>
            <person name="Murphy C."/>
            <person name="Pearson M."/>
            <person name="Poon T.W."/>
            <person name="Priest M."/>
            <person name="Roberts A."/>
            <person name="Saif S."/>
            <person name="Shea T."/>
            <person name="Sisk P."/>
            <person name="Sykes S."/>
            <person name="Wortman J."/>
            <person name="Nusbaum C."/>
            <person name="Birren B."/>
        </authorList>
    </citation>
    <scope>NUCLEOTIDE SEQUENCE [LARGE SCALE GENOMIC DNA]</scope>
    <source>
        <strain evidence="3 4">CBS 114405</strain>
    </source>
</reference>
<comment type="caution">
    <text evidence="3">The sequence shown here is derived from an EMBL/GenBank/DDBJ whole genome shotgun (WGS) entry which is preliminary data.</text>
</comment>
<name>W9X065_9EURO</name>
<organism evidence="3 4">
    <name type="scientific">Cladophialophora yegresii CBS 114405</name>
    <dbReference type="NCBI Taxonomy" id="1182544"/>
    <lineage>
        <taxon>Eukaryota</taxon>
        <taxon>Fungi</taxon>
        <taxon>Dikarya</taxon>
        <taxon>Ascomycota</taxon>
        <taxon>Pezizomycotina</taxon>
        <taxon>Eurotiomycetes</taxon>
        <taxon>Chaetothyriomycetidae</taxon>
        <taxon>Chaetothyriales</taxon>
        <taxon>Herpotrichiellaceae</taxon>
        <taxon>Cladophialophora</taxon>
    </lineage>
</organism>
<dbReference type="OrthoDB" id="2956246at2759"/>
<dbReference type="Proteomes" id="UP000019473">
    <property type="component" value="Unassembled WGS sequence"/>
</dbReference>
<evidence type="ECO:0000313" key="4">
    <source>
        <dbReference type="Proteomes" id="UP000019473"/>
    </source>
</evidence>
<dbReference type="HOGENOM" id="CLU_026024_0_0_1"/>
<feature type="compositionally biased region" description="Basic and acidic residues" evidence="1">
    <location>
        <begin position="128"/>
        <end position="142"/>
    </location>
</feature>